<keyword evidence="4" id="KW-1185">Reference proteome</keyword>
<feature type="region of interest" description="Disordered" evidence="1">
    <location>
        <begin position="55"/>
        <end position="98"/>
    </location>
</feature>
<dbReference type="SUPFAM" id="SSF49899">
    <property type="entry name" value="Concanavalin A-like lectins/glucanases"/>
    <property type="match status" value="1"/>
</dbReference>
<reference evidence="3 4" key="1">
    <citation type="submission" date="2019-03" db="EMBL/GenBank/DDBJ databases">
        <title>Rhodosporidium diobovatum UCD-FST 08-225 genome sequencing, assembly, and annotation.</title>
        <authorList>
            <person name="Fakankun I.U."/>
            <person name="Fristensky B."/>
            <person name="Levin D.B."/>
        </authorList>
    </citation>
    <scope>NUCLEOTIDE SEQUENCE [LARGE SCALE GENOMIC DNA]</scope>
    <source>
        <strain evidence="3 4">UCD-FST 08-225</strain>
    </source>
</reference>
<feature type="domain" description="GH16" evidence="2">
    <location>
        <begin position="81"/>
        <end position="391"/>
    </location>
</feature>
<dbReference type="GO" id="GO:0004553">
    <property type="term" value="F:hydrolase activity, hydrolyzing O-glycosyl compounds"/>
    <property type="evidence" value="ECO:0007669"/>
    <property type="project" value="InterPro"/>
</dbReference>
<feature type="compositionally biased region" description="Low complexity" evidence="1">
    <location>
        <begin position="86"/>
        <end position="98"/>
    </location>
</feature>
<dbReference type="Gene3D" id="2.60.120.200">
    <property type="match status" value="1"/>
</dbReference>
<sequence>MRLWICRRVARLEVREGLQERELELGEAGRAERRHRRQRCVALFALTSPDRPDLAVQVSSKASSKSASPSKTAPAASGSGSGSTGGTSPSGAASPAAPNGGPYKLVSEYEGDTFFDGWTFWADAVDYVDADEAKSAGLISTSASSIIMKVDNTTTLDAGAARKSVRIHSTAAVPIGFIVIADIIKMPWGCSTWPAWWMNGPDWPDGGEIDVLEGVHDDSANQITLHTSDSGCKLTESVDVTGTLVPANNDCNAKVNGNQGCSYAETAANSYGEGFNRAGGGVFVTSFTTDAIEQWFWSRPDVPDNLVEGAPDRATWGRPSASWPSGGCDVGKYFKDQTLIFGVSVFVPLNISGPPALMRAGRLWADTTLWCDPRNYDNAYWEVAYVRVYSV</sequence>
<dbReference type="AlphaFoldDB" id="A0A5C5G2S7"/>
<dbReference type="CDD" id="cd02181">
    <property type="entry name" value="GH16_fungal_Lam16A_glucanase"/>
    <property type="match status" value="1"/>
</dbReference>
<dbReference type="OrthoDB" id="192832at2759"/>
<evidence type="ECO:0000259" key="2">
    <source>
        <dbReference type="PROSITE" id="PS51762"/>
    </source>
</evidence>
<dbReference type="InterPro" id="IPR050546">
    <property type="entry name" value="Glycosyl_Hydrlase_16"/>
</dbReference>
<evidence type="ECO:0000313" key="3">
    <source>
        <dbReference type="EMBL" id="TNY22702.1"/>
    </source>
</evidence>
<gene>
    <name evidence="3" type="ORF">DMC30DRAFT_348462</name>
</gene>
<dbReference type="GO" id="GO:0009251">
    <property type="term" value="P:glucan catabolic process"/>
    <property type="evidence" value="ECO:0007669"/>
    <property type="project" value="TreeGrafter"/>
</dbReference>
<dbReference type="Proteomes" id="UP000311382">
    <property type="component" value="Unassembled WGS sequence"/>
</dbReference>
<accession>A0A5C5G2S7</accession>
<keyword evidence="3" id="KW-0430">Lectin</keyword>
<dbReference type="PROSITE" id="PS51762">
    <property type="entry name" value="GH16_2"/>
    <property type="match status" value="1"/>
</dbReference>
<name>A0A5C5G2S7_9BASI</name>
<dbReference type="PANTHER" id="PTHR10963">
    <property type="entry name" value="GLYCOSYL HYDROLASE-RELATED"/>
    <property type="match status" value="1"/>
</dbReference>
<dbReference type="GO" id="GO:0030246">
    <property type="term" value="F:carbohydrate binding"/>
    <property type="evidence" value="ECO:0007669"/>
    <property type="project" value="UniProtKB-KW"/>
</dbReference>
<dbReference type="EMBL" id="SOZI01000021">
    <property type="protein sequence ID" value="TNY22702.1"/>
    <property type="molecule type" value="Genomic_DNA"/>
</dbReference>
<dbReference type="Pfam" id="PF26113">
    <property type="entry name" value="GH16_XgeA"/>
    <property type="match status" value="1"/>
</dbReference>
<evidence type="ECO:0000313" key="4">
    <source>
        <dbReference type="Proteomes" id="UP000311382"/>
    </source>
</evidence>
<evidence type="ECO:0000256" key="1">
    <source>
        <dbReference type="SAM" id="MobiDB-lite"/>
    </source>
</evidence>
<protein>
    <submittedName>
        <fullName evidence="3">Concanavalin A-like lectin/glucanase domain-containing protein</fullName>
    </submittedName>
</protein>
<dbReference type="PANTHER" id="PTHR10963:SF24">
    <property type="entry name" value="GLYCOSIDASE C21B10.07-RELATED"/>
    <property type="match status" value="1"/>
</dbReference>
<organism evidence="3 4">
    <name type="scientific">Rhodotorula diobovata</name>
    <dbReference type="NCBI Taxonomy" id="5288"/>
    <lineage>
        <taxon>Eukaryota</taxon>
        <taxon>Fungi</taxon>
        <taxon>Dikarya</taxon>
        <taxon>Basidiomycota</taxon>
        <taxon>Pucciniomycotina</taxon>
        <taxon>Microbotryomycetes</taxon>
        <taxon>Sporidiobolales</taxon>
        <taxon>Sporidiobolaceae</taxon>
        <taxon>Rhodotorula</taxon>
    </lineage>
</organism>
<dbReference type="STRING" id="5288.A0A5C5G2S7"/>
<dbReference type="InterPro" id="IPR013320">
    <property type="entry name" value="ConA-like_dom_sf"/>
</dbReference>
<proteinExistence type="predicted"/>
<dbReference type="InterPro" id="IPR000757">
    <property type="entry name" value="Beta-glucanase-like"/>
</dbReference>
<feature type="compositionally biased region" description="Low complexity" evidence="1">
    <location>
        <begin position="59"/>
        <end position="78"/>
    </location>
</feature>
<comment type="caution">
    <text evidence="3">The sequence shown here is derived from an EMBL/GenBank/DDBJ whole genome shotgun (WGS) entry which is preliminary data.</text>
</comment>